<feature type="domain" description="Protein kinase" evidence="13">
    <location>
        <begin position="89"/>
        <end position="372"/>
    </location>
</feature>
<evidence type="ECO:0000256" key="10">
    <source>
        <dbReference type="PROSITE-ProRule" id="PRU10141"/>
    </source>
</evidence>
<dbReference type="GO" id="GO:0006952">
    <property type="term" value="P:defense response"/>
    <property type="evidence" value="ECO:0007669"/>
    <property type="project" value="UniProtKB-KW"/>
</dbReference>
<evidence type="ECO:0000256" key="5">
    <source>
        <dbReference type="ARBA" id="ARBA00022679"/>
    </source>
</evidence>
<protein>
    <recommendedName>
        <fullName evidence="2">non-specific serine/threonine protein kinase</fullName>
        <ecNumber evidence="2">2.7.11.1</ecNumber>
    </recommendedName>
</protein>
<keyword evidence="6 10" id="KW-0547">Nucleotide-binding</keyword>
<comment type="subcellular location">
    <subcellularLocation>
        <location evidence="1">Cell membrane</location>
    </subcellularLocation>
</comment>
<dbReference type="InterPro" id="IPR050823">
    <property type="entry name" value="Plant_Ser_Thr_Prot_Kinase"/>
</dbReference>
<dbReference type="InterPro" id="IPR000719">
    <property type="entry name" value="Prot_kinase_dom"/>
</dbReference>
<dbReference type="Gene3D" id="3.30.200.20">
    <property type="entry name" value="Phosphorylase Kinase, domain 1"/>
    <property type="match status" value="1"/>
</dbReference>
<dbReference type="PANTHER" id="PTHR45621">
    <property type="entry name" value="OS01G0588500 PROTEIN-RELATED"/>
    <property type="match status" value="1"/>
</dbReference>
<dbReference type="AlphaFoldDB" id="A0A8X7RZT2"/>
<dbReference type="InterPro" id="IPR017441">
    <property type="entry name" value="Protein_kinase_ATP_BS"/>
</dbReference>
<evidence type="ECO:0000256" key="12">
    <source>
        <dbReference type="SAM" id="MobiDB-lite"/>
    </source>
</evidence>
<comment type="similarity">
    <text evidence="11">Belongs to the protein kinase superfamily.</text>
</comment>
<organism evidence="14 15">
    <name type="scientific">Brassica carinata</name>
    <name type="common">Ethiopian mustard</name>
    <name type="synonym">Abyssinian cabbage</name>
    <dbReference type="NCBI Taxonomy" id="52824"/>
    <lineage>
        <taxon>Eukaryota</taxon>
        <taxon>Viridiplantae</taxon>
        <taxon>Streptophyta</taxon>
        <taxon>Embryophyta</taxon>
        <taxon>Tracheophyta</taxon>
        <taxon>Spermatophyta</taxon>
        <taxon>Magnoliopsida</taxon>
        <taxon>eudicotyledons</taxon>
        <taxon>Gunneridae</taxon>
        <taxon>Pentapetalae</taxon>
        <taxon>rosids</taxon>
        <taxon>malvids</taxon>
        <taxon>Brassicales</taxon>
        <taxon>Brassicaceae</taxon>
        <taxon>Brassiceae</taxon>
        <taxon>Brassica</taxon>
    </lineage>
</organism>
<evidence type="ECO:0000256" key="8">
    <source>
        <dbReference type="ARBA" id="ARBA00022821"/>
    </source>
</evidence>
<dbReference type="GO" id="GO:0004674">
    <property type="term" value="F:protein serine/threonine kinase activity"/>
    <property type="evidence" value="ECO:0007669"/>
    <property type="project" value="UniProtKB-KW"/>
</dbReference>
<dbReference type="Pfam" id="PF07714">
    <property type="entry name" value="PK_Tyr_Ser-Thr"/>
    <property type="match status" value="1"/>
</dbReference>
<dbReference type="EMBL" id="JAAMPC010000008">
    <property type="protein sequence ID" value="KAG2297919.1"/>
    <property type="molecule type" value="Genomic_DNA"/>
</dbReference>
<dbReference type="PROSITE" id="PS00108">
    <property type="entry name" value="PROTEIN_KINASE_ST"/>
    <property type="match status" value="1"/>
</dbReference>
<dbReference type="FunFam" id="3.30.200.20:FF:000228">
    <property type="entry name" value="Serine/threonine-protein kinase BIK1"/>
    <property type="match status" value="1"/>
</dbReference>
<accession>A0A8X7RZT2</accession>
<evidence type="ECO:0000259" key="13">
    <source>
        <dbReference type="PROSITE" id="PS50011"/>
    </source>
</evidence>
<gene>
    <name evidence="14" type="ORF">Bca52824_034391</name>
</gene>
<keyword evidence="9 10" id="KW-0067">ATP-binding</keyword>
<evidence type="ECO:0000256" key="4">
    <source>
        <dbReference type="ARBA" id="ARBA00022527"/>
    </source>
</evidence>
<feature type="compositionally biased region" description="Low complexity" evidence="12">
    <location>
        <begin position="33"/>
        <end position="57"/>
    </location>
</feature>
<feature type="binding site" evidence="10">
    <location>
        <position position="128"/>
    </location>
    <ligand>
        <name>ATP</name>
        <dbReference type="ChEBI" id="CHEBI:30616"/>
    </ligand>
</feature>
<feature type="compositionally biased region" description="Polar residues" evidence="12">
    <location>
        <begin position="421"/>
        <end position="430"/>
    </location>
</feature>
<dbReference type="GO" id="GO:0005524">
    <property type="term" value="F:ATP binding"/>
    <property type="evidence" value="ECO:0007669"/>
    <property type="project" value="UniProtKB-UniRule"/>
</dbReference>
<name>A0A8X7RZT2_BRACI</name>
<evidence type="ECO:0000256" key="3">
    <source>
        <dbReference type="ARBA" id="ARBA00022475"/>
    </source>
</evidence>
<dbReference type="Gene3D" id="1.10.510.10">
    <property type="entry name" value="Transferase(Phosphotransferase) domain 1"/>
    <property type="match status" value="1"/>
</dbReference>
<comment type="caution">
    <text evidence="14">The sequence shown here is derived from an EMBL/GenBank/DDBJ whole genome shotgun (WGS) entry which is preliminary data.</text>
</comment>
<dbReference type="PROSITE" id="PS00107">
    <property type="entry name" value="PROTEIN_KINASE_ATP"/>
    <property type="match status" value="1"/>
</dbReference>
<keyword evidence="3" id="KW-1003">Cell membrane</keyword>
<evidence type="ECO:0000256" key="6">
    <source>
        <dbReference type="ARBA" id="ARBA00022741"/>
    </source>
</evidence>
<dbReference type="InterPro" id="IPR011009">
    <property type="entry name" value="Kinase-like_dom_sf"/>
</dbReference>
<evidence type="ECO:0000256" key="9">
    <source>
        <dbReference type="ARBA" id="ARBA00022840"/>
    </source>
</evidence>
<dbReference type="InterPro" id="IPR001245">
    <property type="entry name" value="Ser-Thr/Tyr_kinase_cat_dom"/>
</dbReference>
<keyword evidence="4 11" id="KW-0723">Serine/threonine-protein kinase</keyword>
<sequence>MGNCLDSSAKVDSSSHTPHANSGSSASKVSTNTSRSTVPSGSSTNSYSTGSSSLGSSLPTQPRTEGEILSSPHLKAFSFNELKNATKNFRPDSLLGEGGFGCVFKGWIDETTLTASRPGSGIVVAVKKLKPDGFQGHKEWLTEVNYLGQLTHPNLVLLIGYCAEGENRLLVYEFMPKGSLENHLFRRGAQPLTWAIRMKVAVGAARGLTFLHEAKSQVIYRDFKAANILLDAEFNAKLSDFGLAKAGPTGDNTHVTTKVMGTQGYAAPEYIATGRLTAKSDVYSFGVVLLELISGRRAMDNSNGGVEYSLVDWAKPYLDDKRKLFRIMDTKLGGQYPQKGALTAASLALQCLNPDAKLRPKMSEVLVTLEQLESAAKPGANKHTQMESPRARGSSGMQKSSVRFGQDRHLQHVTPGASPLPSYSKSPRVR</sequence>
<dbReference type="OrthoDB" id="4062651at2759"/>
<keyword evidence="8" id="KW-0611">Plant defense</keyword>
<dbReference type="GO" id="GO:0005886">
    <property type="term" value="C:plasma membrane"/>
    <property type="evidence" value="ECO:0007669"/>
    <property type="project" value="UniProtKB-SubCell"/>
</dbReference>
<dbReference type="InterPro" id="IPR008271">
    <property type="entry name" value="Ser/Thr_kinase_AS"/>
</dbReference>
<dbReference type="PROSITE" id="PS50011">
    <property type="entry name" value="PROTEIN_KINASE_DOM"/>
    <property type="match status" value="1"/>
</dbReference>
<evidence type="ECO:0000256" key="11">
    <source>
        <dbReference type="RuleBase" id="RU000304"/>
    </source>
</evidence>
<dbReference type="CDD" id="cd14066">
    <property type="entry name" value="STKc_IRAK"/>
    <property type="match status" value="1"/>
</dbReference>
<proteinExistence type="inferred from homology"/>
<evidence type="ECO:0000313" key="14">
    <source>
        <dbReference type="EMBL" id="KAG2297919.1"/>
    </source>
</evidence>
<reference evidence="14 15" key="1">
    <citation type="submission" date="2020-02" db="EMBL/GenBank/DDBJ databases">
        <authorList>
            <person name="Ma Q."/>
            <person name="Huang Y."/>
            <person name="Song X."/>
            <person name="Pei D."/>
        </authorList>
    </citation>
    <scope>NUCLEOTIDE SEQUENCE [LARGE SCALE GENOMIC DNA]</scope>
    <source>
        <strain evidence="14">Sxm20200214</strain>
        <tissue evidence="14">Leaf</tissue>
    </source>
</reference>
<evidence type="ECO:0000313" key="15">
    <source>
        <dbReference type="Proteomes" id="UP000886595"/>
    </source>
</evidence>
<dbReference type="Proteomes" id="UP000886595">
    <property type="component" value="Unassembled WGS sequence"/>
</dbReference>
<feature type="compositionally biased region" description="Polar residues" evidence="12">
    <location>
        <begin position="10"/>
        <end position="32"/>
    </location>
</feature>
<dbReference type="SUPFAM" id="SSF56112">
    <property type="entry name" value="Protein kinase-like (PK-like)"/>
    <property type="match status" value="1"/>
</dbReference>
<dbReference type="FunFam" id="1.10.510.10:FF:000258">
    <property type="entry name" value="Probable serine/threonine-protein kinase PBL8"/>
    <property type="match status" value="1"/>
</dbReference>
<keyword evidence="15" id="KW-1185">Reference proteome</keyword>
<keyword evidence="5" id="KW-0808">Transferase</keyword>
<keyword evidence="3" id="KW-0472">Membrane</keyword>
<evidence type="ECO:0000256" key="2">
    <source>
        <dbReference type="ARBA" id="ARBA00012513"/>
    </source>
</evidence>
<evidence type="ECO:0000256" key="7">
    <source>
        <dbReference type="ARBA" id="ARBA00022777"/>
    </source>
</evidence>
<dbReference type="EC" id="2.7.11.1" evidence="2"/>
<feature type="region of interest" description="Disordered" evidence="12">
    <location>
        <begin position="1"/>
        <end position="66"/>
    </location>
</feature>
<feature type="region of interest" description="Disordered" evidence="12">
    <location>
        <begin position="376"/>
        <end position="430"/>
    </location>
</feature>
<keyword evidence="7" id="KW-0418">Kinase</keyword>
<evidence type="ECO:0000256" key="1">
    <source>
        <dbReference type="ARBA" id="ARBA00004236"/>
    </source>
</evidence>